<name>A0A4R1QYV4_9FIRM</name>
<evidence type="ECO:0008006" key="3">
    <source>
        <dbReference type="Google" id="ProtNLM"/>
    </source>
</evidence>
<reference evidence="1 2" key="1">
    <citation type="submission" date="2019-03" db="EMBL/GenBank/DDBJ databases">
        <title>Genomic Encyclopedia of Type Strains, Phase IV (KMG-IV): sequencing the most valuable type-strain genomes for metagenomic binning, comparative biology and taxonomic classification.</title>
        <authorList>
            <person name="Goeker M."/>
        </authorList>
    </citation>
    <scope>NUCLEOTIDE SEQUENCE [LARGE SCALE GENOMIC DNA]</scope>
    <source>
        <strain evidence="1 2">DSM 100451</strain>
    </source>
</reference>
<comment type="caution">
    <text evidence="1">The sequence shown here is derived from an EMBL/GenBank/DDBJ whole genome shotgun (WGS) entry which is preliminary data.</text>
</comment>
<gene>
    <name evidence="1" type="ORF">EDD77_10816</name>
</gene>
<evidence type="ECO:0000313" key="2">
    <source>
        <dbReference type="Proteomes" id="UP000295184"/>
    </source>
</evidence>
<protein>
    <recommendedName>
        <fullName evidence="3">Helix-turn-helix protein</fullName>
    </recommendedName>
</protein>
<proteinExistence type="predicted"/>
<dbReference type="OrthoDB" id="9803733at2"/>
<dbReference type="STRING" id="1650663.GCA_001486665_01478"/>
<sequence length="99" mass="11581">MPVFRVPKRNNYTVMSNVHLRDPNLSLKAKGLLSYMLSNPDDWDYSIRGLASQNRDGLDSVRTGLKELEAHHYLKREKVRDAQGHIIDYDYQIFEQPFS</sequence>
<evidence type="ECO:0000313" key="1">
    <source>
        <dbReference type="EMBL" id="TCL58149.1"/>
    </source>
</evidence>
<dbReference type="RefSeq" id="WP_058963920.1">
    <property type="nucleotide sequence ID" value="NZ_CABKVM010000016.1"/>
</dbReference>
<organism evidence="1 2">
    <name type="scientific">Allofournierella massiliensis</name>
    <dbReference type="NCBI Taxonomy" id="1650663"/>
    <lineage>
        <taxon>Bacteria</taxon>
        <taxon>Bacillati</taxon>
        <taxon>Bacillota</taxon>
        <taxon>Clostridia</taxon>
        <taxon>Eubacteriales</taxon>
        <taxon>Oscillospiraceae</taxon>
        <taxon>Allofournierella</taxon>
    </lineage>
</organism>
<dbReference type="EMBL" id="SLUM01000008">
    <property type="protein sequence ID" value="TCL58149.1"/>
    <property type="molecule type" value="Genomic_DNA"/>
</dbReference>
<dbReference type="Proteomes" id="UP000295184">
    <property type="component" value="Unassembled WGS sequence"/>
</dbReference>
<dbReference type="AlphaFoldDB" id="A0A4R1QYV4"/>
<accession>A0A4R1QYV4</accession>